<name>A0A8B6M391_METTU</name>
<dbReference type="EMBL" id="CABFMQ020000002">
    <property type="protein sequence ID" value="VTZ48592.1"/>
    <property type="molecule type" value="Genomic_DNA"/>
</dbReference>
<dbReference type="RefSeq" id="WP_174511118.1">
    <property type="nucleotide sequence ID" value="NZ_CABFMQ020000002.1"/>
</dbReference>
<comment type="caution">
    <text evidence="1">The sequence shown here is derived from an EMBL/GenBank/DDBJ whole genome shotgun (WGS) entry which is preliminary data.</text>
</comment>
<evidence type="ECO:0000313" key="2">
    <source>
        <dbReference type="Proteomes" id="UP000485880"/>
    </source>
</evidence>
<dbReference type="Proteomes" id="UP000485880">
    <property type="component" value="Unassembled WGS sequence"/>
</dbReference>
<keyword evidence="2" id="KW-1185">Reference proteome</keyword>
<proteinExistence type="predicted"/>
<evidence type="ECO:0000313" key="1">
    <source>
        <dbReference type="EMBL" id="VTZ48592.1"/>
    </source>
</evidence>
<sequence>MLLELFGVVALVLGSTASVNIEADANGAARTWTSMEKMSALAISRVTFLPVERAVSNWRWEAARSLDASPRSLADVIADDRLGTPRCVKLNNYWCVKRAGWAGEIAADSEGHVAFASASEGAVVAAMLLRRYYLVYNRRSAQAILSRWAPAQCGGVSAARGRGGAIRLGALTTRGIANTLRARWLASHRRGFAAPRLAQGSATLPAPKLRRSVVADRPVRLMAAPEIAVGMGEQDLPSRAPVRLAALEAPDLAPLLPGPSCIDETARIRQYALRAIEGVVASPDDDLQLFAADGTPLSSLSRLMQNMARVEIGPLAARIDLITAAIEAEARRDRETRAVAKTPGDPAR</sequence>
<protein>
    <submittedName>
        <fullName evidence="1">Uncharacterized protein</fullName>
    </submittedName>
</protein>
<dbReference type="AlphaFoldDB" id="A0A8B6M391"/>
<organism evidence="1 2">
    <name type="scientific">Methylocella tundrae</name>
    <dbReference type="NCBI Taxonomy" id="227605"/>
    <lineage>
        <taxon>Bacteria</taxon>
        <taxon>Pseudomonadati</taxon>
        <taxon>Pseudomonadota</taxon>
        <taxon>Alphaproteobacteria</taxon>
        <taxon>Hyphomicrobiales</taxon>
        <taxon>Beijerinckiaceae</taxon>
        <taxon>Methylocella</taxon>
    </lineage>
</organism>
<gene>
    <name evidence="1" type="ORF">MPC4_100035</name>
</gene>
<reference evidence="1 2" key="1">
    <citation type="submission" date="2019-05" db="EMBL/GenBank/DDBJ databases">
        <authorList>
            <person name="Farhan Ul Haque M."/>
        </authorList>
    </citation>
    <scope>NUCLEOTIDE SEQUENCE [LARGE SCALE GENOMIC DNA]</scope>
    <source>
        <strain evidence="1">2</strain>
    </source>
</reference>
<accession>A0A8B6M391</accession>